<dbReference type="AlphaFoldDB" id="A0A9N9TNJ1"/>
<sequence>MGISISLTLDEMLPSLVIPLGTERSDIACCSATVGLLR</sequence>
<accession>A0A9N9TNJ1</accession>
<dbReference type="EMBL" id="OU900095">
    <property type="protein sequence ID" value="CAG9859238.1"/>
    <property type="molecule type" value="Genomic_DNA"/>
</dbReference>
<keyword evidence="2" id="KW-1185">Reference proteome</keyword>
<proteinExistence type="predicted"/>
<evidence type="ECO:0000313" key="1">
    <source>
        <dbReference type="EMBL" id="CAG9859238.1"/>
    </source>
</evidence>
<dbReference type="Proteomes" id="UP001153712">
    <property type="component" value="Chromosome 2"/>
</dbReference>
<protein>
    <submittedName>
        <fullName evidence="1">Uncharacterized protein</fullName>
    </submittedName>
</protein>
<name>A0A9N9TNJ1_PHYSR</name>
<organism evidence="1 2">
    <name type="scientific">Phyllotreta striolata</name>
    <name type="common">Striped flea beetle</name>
    <name type="synonym">Crioceris striolata</name>
    <dbReference type="NCBI Taxonomy" id="444603"/>
    <lineage>
        <taxon>Eukaryota</taxon>
        <taxon>Metazoa</taxon>
        <taxon>Ecdysozoa</taxon>
        <taxon>Arthropoda</taxon>
        <taxon>Hexapoda</taxon>
        <taxon>Insecta</taxon>
        <taxon>Pterygota</taxon>
        <taxon>Neoptera</taxon>
        <taxon>Endopterygota</taxon>
        <taxon>Coleoptera</taxon>
        <taxon>Polyphaga</taxon>
        <taxon>Cucujiformia</taxon>
        <taxon>Chrysomeloidea</taxon>
        <taxon>Chrysomelidae</taxon>
        <taxon>Galerucinae</taxon>
        <taxon>Alticini</taxon>
        <taxon>Phyllotreta</taxon>
    </lineage>
</organism>
<evidence type="ECO:0000313" key="2">
    <source>
        <dbReference type="Proteomes" id="UP001153712"/>
    </source>
</evidence>
<gene>
    <name evidence="1" type="ORF">PHYEVI_LOCUS5612</name>
</gene>
<reference evidence="1" key="1">
    <citation type="submission" date="2022-01" db="EMBL/GenBank/DDBJ databases">
        <authorList>
            <person name="King R."/>
        </authorList>
    </citation>
    <scope>NUCLEOTIDE SEQUENCE</scope>
</reference>